<sequence length="460" mass="49853">MSGASFASLDTPETPTLIVVSPVNEEKQSIPEIPAWKLLIISMPRLAIRMSWAARWAALGPYLRTMLPPYAVQLTQLSGPLCGIFLAPIIGVFSDRSTCKFGRRRPFLVLSAIAGVLCWILMSYTHELGNALGDVGTGKPGEVTDRTWTAVLTVFFYLCTDITVSLAQIPAVLLISDFAGKRQTLGAALGQGWATLGAIIVALYTEAFVCIGAACYVANEIPRKKQDMEKRSCCGNVMHAFSSIYSAVFTLPKVLMIFCFVMFLNQYAFASYNSNKGMFFGIEVFKGDATNAATCGDECSKQQLDYNRGVQLAGGLIDLLYSIVGYMYSWVLPPLIHRFGAQRMVTLATIPLIFLIFVAFNDVVELSVVVLALTSITVSTFFALAVPIIVQIFGITADIGVYVGVISSANASGLLLNFIAGSALVETSLGYRLPVFLGGVIGMVSFLVCLFFFKIKMTSM</sequence>
<dbReference type="OMA" id="LPNPKNH"/>
<evidence type="ECO:0000313" key="7">
    <source>
        <dbReference type="EMBL" id="CEG42733.1"/>
    </source>
</evidence>
<keyword evidence="4 6" id="KW-1133">Transmembrane helix</keyword>
<evidence type="ECO:0000256" key="5">
    <source>
        <dbReference type="ARBA" id="ARBA00023136"/>
    </source>
</evidence>
<dbReference type="EMBL" id="CCYD01000645">
    <property type="protein sequence ID" value="CEG42733.1"/>
    <property type="molecule type" value="Genomic_DNA"/>
</dbReference>
<keyword evidence="5 6" id="KW-0472">Membrane</keyword>
<dbReference type="GO" id="GO:0008506">
    <property type="term" value="F:sucrose:proton symporter activity"/>
    <property type="evidence" value="ECO:0007669"/>
    <property type="project" value="TreeGrafter"/>
</dbReference>
<keyword evidence="8" id="KW-1185">Reference proteome</keyword>
<dbReference type="OrthoDB" id="197206at2759"/>
<feature type="transmembrane region" description="Helical" evidence="6">
    <location>
        <begin position="402"/>
        <end position="425"/>
    </location>
</feature>
<evidence type="ECO:0000256" key="3">
    <source>
        <dbReference type="ARBA" id="ARBA00022692"/>
    </source>
</evidence>
<keyword evidence="3 6" id="KW-0812">Transmembrane</keyword>
<dbReference type="Pfam" id="PF13347">
    <property type="entry name" value="MFS_2"/>
    <property type="match status" value="1"/>
</dbReference>
<comment type="subcellular location">
    <subcellularLocation>
        <location evidence="1">Membrane</location>
        <topology evidence="1">Multi-pass membrane protein</topology>
    </subcellularLocation>
</comment>
<evidence type="ECO:0000313" key="8">
    <source>
        <dbReference type="Proteomes" id="UP000054928"/>
    </source>
</evidence>
<dbReference type="SUPFAM" id="SSF103473">
    <property type="entry name" value="MFS general substrate transporter"/>
    <property type="match status" value="1"/>
</dbReference>
<dbReference type="RefSeq" id="XP_024579102.1">
    <property type="nucleotide sequence ID" value="XM_024728645.1"/>
</dbReference>
<feature type="transmembrane region" description="Helical" evidence="6">
    <location>
        <begin position="106"/>
        <end position="124"/>
    </location>
</feature>
<feature type="transmembrane region" description="Helical" evidence="6">
    <location>
        <begin position="366"/>
        <end position="390"/>
    </location>
</feature>
<feature type="transmembrane region" description="Helical" evidence="6">
    <location>
        <begin position="312"/>
        <end position="332"/>
    </location>
</feature>
<dbReference type="InterPro" id="IPR036259">
    <property type="entry name" value="MFS_trans_sf"/>
</dbReference>
<feature type="transmembrane region" description="Helical" evidence="6">
    <location>
        <begin position="70"/>
        <end position="94"/>
    </location>
</feature>
<dbReference type="Gene3D" id="1.20.1250.20">
    <property type="entry name" value="MFS general substrate transporter like domains"/>
    <property type="match status" value="1"/>
</dbReference>
<protein>
    <submittedName>
        <fullName evidence="7">Glycoside-pentoside-hexuronide: cation symporter family</fullName>
    </submittedName>
</protein>
<organism evidence="7 8">
    <name type="scientific">Plasmopara halstedii</name>
    <name type="common">Downy mildew of sunflower</name>
    <dbReference type="NCBI Taxonomy" id="4781"/>
    <lineage>
        <taxon>Eukaryota</taxon>
        <taxon>Sar</taxon>
        <taxon>Stramenopiles</taxon>
        <taxon>Oomycota</taxon>
        <taxon>Peronosporomycetes</taxon>
        <taxon>Peronosporales</taxon>
        <taxon>Peronosporaceae</taxon>
        <taxon>Plasmopara</taxon>
    </lineage>
</organism>
<dbReference type="PANTHER" id="PTHR19432">
    <property type="entry name" value="SUGAR TRANSPORTER"/>
    <property type="match status" value="1"/>
</dbReference>
<feature type="transmembrane region" description="Helical" evidence="6">
    <location>
        <begin position="431"/>
        <end position="453"/>
    </location>
</feature>
<proteinExistence type="predicted"/>
<dbReference type="PANTHER" id="PTHR19432:SF26">
    <property type="entry name" value="MAJOR FACILITATOR SUPERFAMILY (MFS) PROFILE DOMAIN-CONTAINING PROTEIN"/>
    <property type="match status" value="1"/>
</dbReference>
<dbReference type="GO" id="GO:0016020">
    <property type="term" value="C:membrane"/>
    <property type="evidence" value="ECO:0007669"/>
    <property type="project" value="UniProtKB-SubCell"/>
</dbReference>
<evidence type="ECO:0000256" key="4">
    <source>
        <dbReference type="ARBA" id="ARBA00022989"/>
    </source>
</evidence>
<feature type="transmembrane region" description="Helical" evidence="6">
    <location>
        <begin position="240"/>
        <end position="264"/>
    </location>
</feature>
<evidence type="ECO:0000256" key="1">
    <source>
        <dbReference type="ARBA" id="ARBA00004141"/>
    </source>
</evidence>
<dbReference type="AlphaFoldDB" id="A0A0P1AMS1"/>
<keyword evidence="2" id="KW-0813">Transport</keyword>
<accession>A0A0P1AMS1</accession>
<dbReference type="GeneID" id="36408040"/>
<evidence type="ECO:0000256" key="2">
    <source>
        <dbReference type="ARBA" id="ARBA00022448"/>
    </source>
</evidence>
<dbReference type="Proteomes" id="UP000054928">
    <property type="component" value="Unassembled WGS sequence"/>
</dbReference>
<feature type="transmembrane region" description="Helical" evidence="6">
    <location>
        <begin position="193"/>
        <end position="219"/>
    </location>
</feature>
<name>A0A0P1AMS1_PLAHL</name>
<reference evidence="8" key="1">
    <citation type="submission" date="2014-09" db="EMBL/GenBank/DDBJ databases">
        <authorList>
            <person name="Sharma Rahul"/>
            <person name="Thines Marco"/>
        </authorList>
    </citation>
    <scope>NUCLEOTIDE SEQUENCE [LARGE SCALE GENOMIC DNA]</scope>
</reference>
<evidence type="ECO:0000256" key="6">
    <source>
        <dbReference type="SAM" id="Phobius"/>
    </source>
</evidence>
<feature type="transmembrane region" description="Helical" evidence="6">
    <location>
        <begin position="344"/>
        <end position="360"/>
    </location>
</feature>